<dbReference type="Proteomes" id="UP000321058">
    <property type="component" value="Unassembled WGS sequence"/>
</dbReference>
<evidence type="ECO:0000313" key="1">
    <source>
        <dbReference type="EMBL" id="GEP56196.1"/>
    </source>
</evidence>
<organism evidence="1 2">
    <name type="scientific">Reyranella soli</name>
    <dbReference type="NCBI Taxonomy" id="1230389"/>
    <lineage>
        <taxon>Bacteria</taxon>
        <taxon>Pseudomonadati</taxon>
        <taxon>Pseudomonadota</taxon>
        <taxon>Alphaproteobacteria</taxon>
        <taxon>Hyphomicrobiales</taxon>
        <taxon>Reyranellaceae</taxon>
        <taxon>Reyranella</taxon>
    </lineage>
</organism>
<accession>A0A512NB76</accession>
<keyword evidence="2" id="KW-1185">Reference proteome</keyword>
<dbReference type="InterPro" id="IPR053855">
    <property type="entry name" value="DUF6931"/>
</dbReference>
<proteinExistence type="predicted"/>
<name>A0A512NB76_9HYPH</name>
<protein>
    <submittedName>
        <fullName evidence="1">Uncharacterized protein</fullName>
    </submittedName>
</protein>
<evidence type="ECO:0000313" key="2">
    <source>
        <dbReference type="Proteomes" id="UP000321058"/>
    </source>
</evidence>
<comment type="caution">
    <text evidence="1">The sequence shown here is derived from an EMBL/GenBank/DDBJ whole genome shotgun (WGS) entry which is preliminary data.</text>
</comment>
<gene>
    <name evidence="1" type="ORF">RSO01_33620</name>
</gene>
<dbReference type="EMBL" id="BKAJ01000057">
    <property type="protein sequence ID" value="GEP56196.1"/>
    <property type="molecule type" value="Genomic_DNA"/>
</dbReference>
<dbReference type="RefSeq" id="WP_147150266.1">
    <property type="nucleotide sequence ID" value="NZ_BKAJ01000057.1"/>
</dbReference>
<sequence length="201" mass="21202">MASPPTPKTANKLSDDLARVLPHLQLDDQGRSTLVGAKDSIEALDRLERAGLLVEATRLIAHALPAREAVWWACACSRHTAASGTDPSAEAKVREAAEEWVRKPTDEQRRTAMKHAESAGFGSAEAWAAVGAFWSGDSMAPPEAPKVPPQPHFTGLAVAGSVALAAARGPAVRRDDRLMRFLASAKDIAAGGAGRLEAEPD</sequence>
<dbReference type="Pfam" id="PF22011">
    <property type="entry name" value="DUF6931"/>
    <property type="match status" value="1"/>
</dbReference>
<reference evidence="1 2" key="1">
    <citation type="submission" date="2019-07" db="EMBL/GenBank/DDBJ databases">
        <title>Whole genome shotgun sequence of Reyranella soli NBRC 108950.</title>
        <authorList>
            <person name="Hosoyama A."/>
            <person name="Uohara A."/>
            <person name="Ohji S."/>
            <person name="Ichikawa N."/>
        </authorList>
    </citation>
    <scope>NUCLEOTIDE SEQUENCE [LARGE SCALE GENOMIC DNA]</scope>
    <source>
        <strain evidence="1 2">NBRC 108950</strain>
    </source>
</reference>
<dbReference type="AlphaFoldDB" id="A0A512NB76"/>
<dbReference type="OrthoDB" id="5572566at2"/>